<keyword evidence="4 10" id="KW-0812">Transmembrane</keyword>
<evidence type="ECO:0000259" key="11">
    <source>
        <dbReference type="Pfam" id="PF13906"/>
    </source>
</evidence>
<dbReference type="Gene3D" id="1.20.1740.10">
    <property type="entry name" value="Amino acid/polyamine transporter I"/>
    <property type="match status" value="2"/>
</dbReference>
<comment type="similarity">
    <text evidence="2">Belongs to the amino acid-polyamine-organocation (APC) superfamily. Cationic amino acid transporter (CAT) (TC 2.A.3.3) family.</text>
</comment>
<evidence type="ECO:0000256" key="1">
    <source>
        <dbReference type="ARBA" id="ARBA00004127"/>
    </source>
</evidence>
<feature type="transmembrane region" description="Helical" evidence="10">
    <location>
        <begin position="202"/>
        <end position="221"/>
    </location>
</feature>
<sequence length="648" mass="71699">YLWVPPLPVLGRSRWEILMVLCLVFLADHSLLDMSGMLSQYVRLFGEKLVRRKSLEPREGSESQMPHLNFFDLVMLGLGRMLRSGVYFLAGSMAKFIAGPAIIISYLVATLFALLSGLCYAEFGAWVPYSGSTYLYTYVTMGQLYAFLFGWNSILSSVLGIAILSRAWSYFFDSLTGNYISQVLQKTFSLYMPPFLASYPDFVAMALVLLKIGLLVLGVYLSVLVSRVFTGINLFVKIFIMIFGFINGDLHNWQLTEEDYNLASSRSNHTYRLGPLGSGGFVPFGFDGILQGAAFSFYAFFEFDVIATKGQEALNPHRSIPLGIVIALSICFLAYSGVSAALTLMVPYYQIHPENPLQQAFFQVGWDAAGYVVVVGTLCALTSRLHSAVFRMHLVMCEMADDGLIFRGLARVHGRTEIPILAVLWFLTGISDLVDLMSTGTLLSYTLVVFSVLVLRYQPDQNFRKEKSHEETEIDAIFEARPLESVPEAGTSNILKSLCDPISTTPTPKSGQIVYGCAFLLVLLLTILSLILAQWPSRVFSGDPGFTTGAVLLLLLITGVTVIIWRQPQNPSPLHFKVPALPVLPVLTIFLNLYLMMQMTSVTWAQFGIWNAVGKAIGHLEVGKNRDQQPPASNSQALDEHTSRAGSS</sequence>
<feature type="compositionally biased region" description="Polar residues" evidence="9">
    <location>
        <begin position="628"/>
        <end position="637"/>
    </location>
</feature>
<dbReference type="GO" id="GO:0005886">
    <property type="term" value="C:plasma membrane"/>
    <property type="evidence" value="ECO:0007669"/>
    <property type="project" value="TreeGrafter"/>
</dbReference>
<feature type="transmembrane region" description="Helical" evidence="10">
    <location>
        <begin position="513"/>
        <end position="533"/>
    </location>
</feature>
<keyword evidence="8" id="KW-0325">Glycoprotein</keyword>
<feature type="transmembrane region" description="Helical" evidence="10">
    <location>
        <begin position="436"/>
        <end position="457"/>
    </location>
</feature>
<dbReference type="AlphaFoldDB" id="A0A8C3WYU2"/>
<name>A0A8C3WYU2_9CETA</name>
<feature type="transmembrane region" description="Helical" evidence="10">
    <location>
        <begin position="96"/>
        <end position="123"/>
    </location>
</feature>
<dbReference type="Pfam" id="PF13520">
    <property type="entry name" value="AA_permease_2"/>
    <property type="match status" value="1"/>
</dbReference>
<dbReference type="Proteomes" id="UP000694540">
    <property type="component" value="Unplaced"/>
</dbReference>
<feature type="transmembrane region" description="Helical" evidence="10">
    <location>
        <begin position="322"/>
        <end position="348"/>
    </location>
</feature>
<evidence type="ECO:0000256" key="5">
    <source>
        <dbReference type="ARBA" id="ARBA00022970"/>
    </source>
</evidence>
<evidence type="ECO:0000256" key="10">
    <source>
        <dbReference type="SAM" id="Phobius"/>
    </source>
</evidence>
<feature type="compositionally biased region" description="Basic and acidic residues" evidence="9">
    <location>
        <begin position="638"/>
        <end position="648"/>
    </location>
</feature>
<feature type="transmembrane region" description="Helical" evidence="10">
    <location>
        <begin position="281"/>
        <end position="301"/>
    </location>
</feature>
<dbReference type="InterPro" id="IPR029485">
    <property type="entry name" value="CAT_C"/>
</dbReference>
<dbReference type="FunFam" id="1.20.1740.10:FF:000024">
    <property type="entry name" value="High affinity cationic amino acid transporter 1"/>
    <property type="match status" value="1"/>
</dbReference>
<feature type="region of interest" description="Disordered" evidence="9">
    <location>
        <begin position="624"/>
        <end position="648"/>
    </location>
</feature>
<evidence type="ECO:0000256" key="6">
    <source>
        <dbReference type="ARBA" id="ARBA00022989"/>
    </source>
</evidence>
<comment type="subcellular location">
    <subcellularLocation>
        <location evidence="1">Endomembrane system</location>
        <topology evidence="1">Multi-pass membrane protein</topology>
    </subcellularLocation>
</comment>
<keyword evidence="3" id="KW-0813">Transport</keyword>
<organism evidence="12 13">
    <name type="scientific">Catagonus wagneri</name>
    <name type="common">Chacoan peccary</name>
    <dbReference type="NCBI Taxonomy" id="51154"/>
    <lineage>
        <taxon>Eukaryota</taxon>
        <taxon>Metazoa</taxon>
        <taxon>Chordata</taxon>
        <taxon>Craniata</taxon>
        <taxon>Vertebrata</taxon>
        <taxon>Euteleostomi</taxon>
        <taxon>Mammalia</taxon>
        <taxon>Eutheria</taxon>
        <taxon>Laurasiatheria</taxon>
        <taxon>Artiodactyla</taxon>
        <taxon>Suina</taxon>
        <taxon>Tayassuidae</taxon>
        <taxon>Catagonus</taxon>
    </lineage>
</organism>
<dbReference type="GO" id="GO:0012505">
    <property type="term" value="C:endomembrane system"/>
    <property type="evidence" value="ECO:0007669"/>
    <property type="project" value="UniProtKB-SubCell"/>
</dbReference>
<keyword evidence="7 10" id="KW-0472">Membrane</keyword>
<dbReference type="GO" id="GO:0015171">
    <property type="term" value="F:amino acid transmembrane transporter activity"/>
    <property type="evidence" value="ECO:0007669"/>
    <property type="project" value="TreeGrafter"/>
</dbReference>
<evidence type="ECO:0000256" key="2">
    <source>
        <dbReference type="ARBA" id="ARBA00008572"/>
    </source>
</evidence>
<accession>A0A8C3WYU2</accession>
<keyword evidence="13" id="KW-1185">Reference proteome</keyword>
<reference evidence="12" key="1">
    <citation type="submission" date="2025-08" db="UniProtKB">
        <authorList>
            <consortium name="Ensembl"/>
        </authorList>
    </citation>
    <scope>IDENTIFICATION</scope>
</reference>
<dbReference type="PIRSF" id="PIRSF006060">
    <property type="entry name" value="AA_transporter"/>
    <property type="match status" value="1"/>
</dbReference>
<dbReference type="GeneTree" id="ENSGT00940000161142"/>
<evidence type="ECO:0000313" key="12">
    <source>
        <dbReference type="Ensembl" id="ENSCWAP00000021413.1"/>
    </source>
</evidence>
<reference evidence="12" key="2">
    <citation type="submission" date="2025-09" db="UniProtKB">
        <authorList>
            <consortium name="Ensembl"/>
        </authorList>
    </citation>
    <scope>IDENTIFICATION</scope>
</reference>
<feature type="transmembrane region" description="Helical" evidence="10">
    <location>
        <begin position="144"/>
        <end position="168"/>
    </location>
</feature>
<keyword evidence="6 10" id="KW-1133">Transmembrane helix</keyword>
<proteinExistence type="inferred from homology"/>
<evidence type="ECO:0000256" key="3">
    <source>
        <dbReference type="ARBA" id="ARBA00022448"/>
    </source>
</evidence>
<feature type="transmembrane region" description="Helical" evidence="10">
    <location>
        <begin position="545"/>
        <end position="566"/>
    </location>
</feature>
<keyword evidence="5" id="KW-0029">Amino-acid transport</keyword>
<evidence type="ECO:0000256" key="7">
    <source>
        <dbReference type="ARBA" id="ARBA00023136"/>
    </source>
</evidence>
<dbReference type="FunFam" id="1.20.1740.10:FF:000050">
    <property type="entry name" value="MGC157082 protein"/>
    <property type="match status" value="1"/>
</dbReference>
<dbReference type="PANTHER" id="PTHR43243:SF10">
    <property type="entry name" value="MGC138914 PROTEIN"/>
    <property type="match status" value="1"/>
</dbReference>
<evidence type="ECO:0000313" key="13">
    <source>
        <dbReference type="Proteomes" id="UP000694540"/>
    </source>
</evidence>
<evidence type="ECO:0000256" key="4">
    <source>
        <dbReference type="ARBA" id="ARBA00022692"/>
    </source>
</evidence>
<feature type="transmembrane region" description="Helical" evidence="10">
    <location>
        <begin position="578"/>
        <end position="597"/>
    </location>
</feature>
<protein>
    <recommendedName>
        <fullName evidence="11">Cationic amino acid transporter C-terminal domain-containing protein</fullName>
    </recommendedName>
</protein>
<dbReference type="InterPro" id="IPR002293">
    <property type="entry name" value="AA/rel_permease1"/>
</dbReference>
<evidence type="ECO:0000256" key="8">
    <source>
        <dbReference type="ARBA" id="ARBA00023180"/>
    </source>
</evidence>
<feature type="transmembrane region" description="Helical" evidence="10">
    <location>
        <begin position="228"/>
        <end position="246"/>
    </location>
</feature>
<dbReference type="Ensembl" id="ENSCWAT00000023216.1">
    <property type="protein sequence ID" value="ENSCWAP00000021413.1"/>
    <property type="gene ID" value="ENSCWAG00000016109.1"/>
</dbReference>
<evidence type="ECO:0000256" key="9">
    <source>
        <dbReference type="SAM" id="MobiDB-lite"/>
    </source>
</evidence>
<feature type="domain" description="Cationic amino acid transporter C-terminal" evidence="11">
    <location>
        <begin position="576"/>
        <end position="615"/>
    </location>
</feature>
<feature type="transmembrane region" description="Helical" evidence="10">
    <location>
        <begin position="17"/>
        <end position="46"/>
    </location>
</feature>
<dbReference type="Pfam" id="PF13906">
    <property type="entry name" value="AA_permease_C"/>
    <property type="match status" value="1"/>
</dbReference>
<dbReference type="PANTHER" id="PTHR43243">
    <property type="entry name" value="INNER MEMBRANE TRANSPORTER YGJI-RELATED"/>
    <property type="match status" value="1"/>
</dbReference>